<dbReference type="OrthoDB" id="6161334at2759"/>
<evidence type="ECO:0000256" key="2">
    <source>
        <dbReference type="SAM" id="Phobius"/>
    </source>
</evidence>
<keyword evidence="2" id="KW-0472">Membrane</keyword>
<feature type="compositionally biased region" description="Basic and acidic residues" evidence="1">
    <location>
        <begin position="114"/>
        <end position="157"/>
    </location>
</feature>
<feature type="region of interest" description="Disordered" evidence="1">
    <location>
        <begin position="114"/>
        <end position="173"/>
    </location>
</feature>
<dbReference type="EnsemblMetazoa" id="G20998.4">
    <property type="protein sequence ID" value="G20998.4:cds"/>
    <property type="gene ID" value="G20998"/>
</dbReference>
<keyword evidence="2" id="KW-1133">Transmembrane helix</keyword>
<name>A0A8W8JXS0_MAGGI</name>
<organism evidence="3 4">
    <name type="scientific">Magallana gigas</name>
    <name type="common">Pacific oyster</name>
    <name type="synonym">Crassostrea gigas</name>
    <dbReference type="NCBI Taxonomy" id="29159"/>
    <lineage>
        <taxon>Eukaryota</taxon>
        <taxon>Metazoa</taxon>
        <taxon>Spiralia</taxon>
        <taxon>Lophotrochozoa</taxon>
        <taxon>Mollusca</taxon>
        <taxon>Bivalvia</taxon>
        <taxon>Autobranchia</taxon>
        <taxon>Pteriomorphia</taxon>
        <taxon>Ostreida</taxon>
        <taxon>Ostreoidea</taxon>
        <taxon>Ostreidae</taxon>
        <taxon>Magallana</taxon>
    </lineage>
</organism>
<dbReference type="EnsemblMetazoa" id="G20998.2">
    <property type="protein sequence ID" value="G20998.2:cds"/>
    <property type="gene ID" value="G20998"/>
</dbReference>
<protein>
    <submittedName>
        <fullName evidence="3">Uncharacterized protein</fullName>
    </submittedName>
</protein>
<feature type="transmembrane region" description="Helical" evidence="2">
    <location>
        <begin position="24"/>
        <end position="45"/>
    </location>
</feature>
<reference evidence="3" key="1">
    <citation type="submission" date="2022-08" db="UniProtKB">
        <authorList>
            <consortium name="EnsemblMetazoa"/>
        </authorList>
    </citation>
    <scope>IDENTIFICATION</scope>
    <source>
        <strain evidence="3">05x7-T-G4-1.051#20</strain>
    </source>
</reference>
<keyword evidence="4" id="KW-1185">Reference proteome</keyword>
<dbReference type="EnsemblMetazoa" id="G20998.3">
    <property type="protein sequence ID" value="G20998.3:cds"/>
    <property type="gene ID" value="G20998"/>
</dbReference>
<dbReference type="AlphaFoldDB" id="A0A8W8JXS0"/>
<sequence>MTPTQTNCSKNCTESSIYGDLQPWAILAAVAILFLLLVVNTVSVIKRRNDHRIVERYLMSLHALFPSGRNYNEVVNEEQDPEIRVISKRVRGCGTATDYDEIEMIGNHRYESNDAEECKPVKKTETEHESETELDKEIEPVCNTVERERHSTEHAQSRDSMYSLQREVLSSNL</sequence>
<dbReference type="Proteomes" id="UP000005408">
    <property type="component" value="Unassembled WGS sequence"/>
</dbReference>
<keyword evidence="2" id="KW-0812">Transmembrane</keyword>
<proteinExistence type="predicted"/>
<accession>A0A8W8JXS0</accession>
<evidence type="ECO:0000313" key="3">
    <source>
        <dbReference type="EnsemblMetazoa" id="G20998.1:cds"/>
    </source>
</evidence>
<dbReference type="EnsemblMetazoa" id="G20998.1">
    <property type="protein sequence ID" value="G20998.1:cds"/>
    <property type="gene ID" value="G20998"/>
</dbReference>
<evidence type="ECO:0000313" key="4">
    <source>
        <dbReference type="Proteomes" id="UP000005408"/>
    </source>
</evidence>
<feature type="compositionally biased region" description="Polar residues" evidence="1">
    <location>
        <begin position="158"/>
        <end position="173"/>
    </location>
</feature>
<evidence type="ECO:0000256" key="1">
    <source>
        <dbReference type="SAM" id="MobiDB-lite"/>
    </source>
</evidence>